<keyword evidence="2" id="KW-1185">Reference proteome</keyword>
<evidence type="ECO:0000313" key="1">
    <source>
        <dbReference type="EMBL" id="ALX47537.1"/>
    </source>
</evidence>
<evidence type="ECO:0000313" key="2">
    <source>
        <dbReference type="Proteomes" id="UP000050331"/>
    </source>
</evidence>
<name>A0A0U4E3Q1_9BACI</name>
<reference evidence="1 2" key="1">
    <citation type="submission" date="2016-01" db="EMBL/GenBank/DDBJ databases">
        <title>Complete genome sequence of strain Lentibacillus amyloliquefaciens LAM0015T isolated from saline sediment.</title>
        <authorList>
            <person name="Wang J.-L."/>
            <person name="He M.-X."/>
        </authorList>
    </citation>
    <scope>NUCLEOTIDE SEQUENCE [LARGE SCALE GENOMIC DNA]</scope>
    <source>
        <strain evidence="1 2">LAM0015</strain>
    </source>
</reference>
<accession>A0A0U4E3Q1</accession>
<dbReference type="OrthoDB" id="2968206at2"/>
<gene>
    <name evidence="1" type="ORF">AOX59_02310</name>
</gene>
<proteinExistence type="predicted"/>
<dbReference type="Pfam" id="PF26325">
    <property type="entry name" value="YhjD"/>
    <property type="match status" value="1"/>
</dbReference>
<organism evidence="1 2">
    <name type="scientific">Lentibacillus amyloliquefaciens</name>
    <dbReference type="NCBI Taxonomy" id="1472767"/>
    <lineage>
        <taxon>Bacteria</taxon>
        <taxon>Bacillati</taxon>
        <taxon>Bacillota</taxon>
        <taxon>Bacilli</taxon>
        <taxon>Bacillales</taxon>
        <taxon>Bacillaceae</taxon>
        <taxon>Lentibacillus</taxon>
    </lineage>
</organism>
<protein>
    <submittedName>
        <fullName evidence="1">Uncharacterized protein</fullName>
    </submittedName>
</protein>
<dbReference type="EMBL" id="CP013862">
    <property type="protein sequence ID" value="ALX47537.1"/>
    <property type="molecule type" value="Genomic_DNA"/>
</dbReference>
<dbReference type="AlphaFoldDB" id="A0A0U4E3Q1"/>
<sequence length="121" mass="14467">MDTQMKKLVHQFILLPLAIRVLQHDRKNFSDFKMRNVYQGKIDSSITQLQQDLASTKKLMYTQYHIDVKQIAQCSYRWSSRHDTGVITYTPGELKEMTREVIEVYLYGRKSTDFERRDEGW</sequence>
<dbReference type="KEGG" id="lao:AOX59_02310"/>
<dbReference type="InterPro" id="IPR058600">
    <property type="entry name" value="YhjD-like"/>
</dbReference>
<dbReference type="Proteomes" id="UP000050331">
    <property type="component" value="Chromosome"/>
</dbReference>